<dbReference type="Gene3D" id="1.10.4080.10">
    <property type="entry name" value="ADP-ribosylation/Crystallin J1"/>
    <property type="match status" value="1"/>
</dbReference>
<evidence type="ECO:0000313" key="5">
    <source>
        <dbReference type="Proteomes" id="UP000238338"/>
    </source>
</evidence>
<dbReference type="InterPro" id="IPR036705">
    <property type="entry name" value="Ribosyl_crysJ1_sf"/>
</dbReference>
<dbReference type="InterPro" id="IPR050792">
    <property type="entry name" value="ADP-ribosylglycohydrolase"/>
</dbReference>
<evidence type="ECO:0000256" key="3">
    <source>
        <dbReference type="PIRSR" id="PIRSR605502-1"/>
    </source>
</evidence>
<evidence type="ECO:0000256" key="2">
    <source>
        <dbReference type="ARBA" id="ARBA00022801"/>
    </source>
</evidence>
<reference evidence="4 5" key="1">
    <citation type="submission" date="2018-02" db="EMBL/GenBank/DDBJ databases">
        <title>Genomic Encyclopedia of Archaeal and Bacterial Type Strains, Phase II (KMG-II): from individual species to whole genera.</title>
        <authorList>
            <person name="Goeker M."/>
        </authorList>
    </citation>
    <scope>NUCLEOTIDE SEQUENCE [LARGE SCALE GENOMIC DNA]</scope>
    <source>
        <strain evidence="4 5">DSM 18921</strain>
    </source>
</reference>
<feature type="binding site" evidence="3">
    <location>
        <position position="66"/>
    </location>
    <ligand>
        <name>Mg(2+)</name>
        <dbReference type="ChEBI" id="CHEBI:18420"/>
        <label>1</label>
    </ligand>
</feature>
<dbReference type="OrthoDB" id="9798107at2"/>
<keyword evidence="3" id="KW-0460">Magnesium</keyword>
<dbReference type="Pfam" id="PF03747">
    <property type="entry name" value="ADP_ribosyl_GH"/>
    <property type="match status" value="1"/>
</dbReference>
<dbReference type="EMBL" id="PVEP01000006">
    <property type="protein sequence ID" value="PQV56002.1"/>
    <property type="molecule type" value="Genomic_DNA"/>
</dbReference>
<comment type="cofactor">
    <cofactor evidence="3">
        <name>Mg(2+)</name>
        <dbReference type="ChEBI" id="CHEBI:18420"/>
    </cofactor>
    <text evidence="3">Binds 2 magnesium ions per subunit.</text>
</comment>
<dbReference type="SUPFAM" id="SSF101478">
    <property type="entry name" value="ADP-ribosylglycohydrolase"/>
    <property type="match status" value="1"/>
</dbReference>
<feature type="binding site" evidence="3">
    <location>
        <position position="65"/>
    </location>
    <ligand>
        <name>Mg(2+)</name>
        <dbReference type="ChEBI" id="CHEBI:18420"/>
        <label>1</label>
    </ligand>
</feature>
<keyword evidence="3" id="KW-0479">Metal-binding</keyword>
<organism evidence="4 5">
    <name type="scientific">Albidovulum denitrificans</name>
    <dbReference type="NCBI Taxonomy" id="404881"/>
    <lineage>
        <taxon>Bacteria</taxon>
        <taxon>Pseudomonadati</taxon>
        <taxon>Pseudomonadota</taxon>
        <taxon>Alphaproteobacteria</taxon>
        <taxon>Rhodobacterales</taxon>
        <taxon>Paracoccaceae</taxon>
        <taxon>Albidovulum</taxon>
    </lineage>
</organism>
<dbReference type="AlphaFoldDB" id="A0A2S8S5C4"/>
<comment type="similarity">
    <text evidence="1">Belongs to the ADP-ribosylglycohydrolase family.</text>
</comment>
<accession>A0A2S8S5C4</accession>
<dbReference type="InterPro" id="IPR005502">
    <property type="entry name" value="Ribosyl_crysJ1"/>
</dbReference>
<evidence type="ECO:0000256" key="1">
    <source>
        <dbReference type="ARBA" id="ARBA00010702"/>
    </source>
</evidence>
<protein>
    <submittedName>
        <fullName evidence="4">ADP-ribosylglycohydrolase</fullName>
    </submittedName>
</protein>
<keyword evidence="2 4" id="KW-0378">Hydrolase</keyword>
<dbReference type="PANTHER" id="PTHR16222">
    <property type="entry name" value="ADP-RIBOSYLGLYCOHYDROLASE"/>
    <property type="match status" value="1"/>
</dbReference>
<name>A0A2S8S5C4_9RHOB</name>
<dbReference type="PANTHER" id="PTHR16222:SF24">
    <property type="entry name" value="ADP-RIBOSYLHYDROLASE ARH3"/>
    <property type="match status" value="1"/>
</dbReference>
<dbReference type="GO" id="GO:0046872">
    <property type="term" value="F:metal ion binding"/>
    <property type="evidence" value="ECO:0007669"/>
    <property type="project" value="UniProtKB-KW"/>
</dbReference>
<evidence type="ECO:0000313" key="4">
    <source>
        <dbReference type="EMBL" id="PQV56002.1"/>
    </source>
</evidence>
<comment type="caution">
    <text evidence="4">The sequence shown here is derived from an EMBL/GenBank/DDBJ whole genome shotgun (WGS) entry which is preliminary data.</text>
</comment>
<feature type="binding site" evidence="3">
    <location>
        <position position="67"/>
    </location>
    <ligand>
        <name>Mg(2+)</name>
        <dbReference type="ChEBI" id="CHEBI:18420"/>
        <label>1</label>
    </ligand>
</feature>
<sequence length="338" mass="33937">MGGPGHKMDRALGALIGVALGDALGMPSQTLPRARIAAAYGRITDLIDPVADHPVSHGLRAGMVTDDTEQTLLLADLMIGSPAGVDDRAWAEALLGWERDVRARGLRDLLGPSSKRALDALLAGVPASETGREGTTNGAAMRIAPVGIATPPGDPAALVARVAEACRVTHNTREAISAAAAVAMTISLGVAGQSFAAALDKAMAVARIGATLGAPVGEADMAGRIAAAIALARTGTEEDLATRIGTSVASHEAVPAAFGVVVLAKGDPWQAGLIAANIGDDTDTIGAIACAMAGACAGLSGFPPDKAAQVVAVNRLDLDPVARGLLSIRARRLAEVSA</sequence>
<dbReference type="GO" id="GO:0016787">
    <property type="term" value="F:hydrolase activity"/>
    <property type="evidence" value="ECO:0007669"/>
    <property type="project" value="UniProtKB-KW"/>
</dbReference>
<gene>
    <name evidence="4" type="ORF">LX70_02887</name>
</gene>
<feature type="binding site" evidence="3">
    <location>
        <position position="283"/>
    </location>
    <ligand>
        <name>Mg(2+)</name>
        <dbReference type="ChEBI" id="CHEBI:18420"/>
        <label>1</label>
    </ligand>
</feature>
<feature type="binding site" evidence="3">
    <location>
        <position position="281"/>
    </location>
    <ligand>
        <name>Mg(2+)</name>
        <dbReference type="ChEBI" id="CHEBI:18420"/>
        <label>1</label>
    </ligand>
</feature>
<feature type="binding site" evidence="3">
    <location>
        <position position="284"/>
    </location>
    <ligand>
        <name>Mg(2+)</name>
        <dbReference type="ChEBI" id="CHEBI:18420"/>
        <label>1</label>
    </ligand>
</feature>
<dbReference type="Proteomes" id="UP000238338">
    <property type="component" value="Unassembled WGS sequence"/>
</dbReference>
<proteinExistence type="inferred from homology"/>
<keyword evidence="5" id="KW-1185">Reference proteome</keyword>